<dbReference type="PANTHER" id="PTHR44196">
    <property type="entry name" value="DEHYDROGENASE/REDUCTASE SDR FAMILY MEMBER 7B"/>
    <property type="match status" value="1"/>
</dbReference>
<dbReference type="RefSeq" id="WP_106128986.1">
    <property type="nucleotide sequence ID" value="NZ_PVZG01000012.1"/>
</dbReference>
<name>A0A2T0RXN6_9ACTN</name>
<dbReference type="Pfam" id="PF00106">
    <property type="entry name" value="adh_short"/>
    <property type="match status" value="1"/>
</dbReference>
<sequence>MSDARVILVAGATGALGPDVVARLVAAGHRVVITGRNEEKLAKLAAEYGEEAVFPVVTDMADPLLAGRAVGDVVERFGHVDGLVNLIGDFAVGPVMLTDLAAYRRLFETNVLAAITATKAVLPQLGEKSHLVYISSVLASEPFPGFAGYAASKAALQAWVRGLSHEVKHRGVHANIVVMTMADTPEARRQRPHADFEQATKPDSVAKVVDFLLSPAADGLYGATIPVLGKFEFSTALAAPPPGAPPIGRL</sequence>
<dbReference type="PRINTS" id="PR00081">
    <property type="entry name" value="GDHRDH"/>
</dbReference>
<evidence type="ECO:0000256" key="2">
    <source>
        <dbReference type="ARBA" id="ARBA00023002"/>
    </source>
</evidence>
<organism evidence="3 4">
    <name type="scientific">Pseudosporangium ferrugineum</name>
    <dbReference type="NCBI Taxonomy" id="439699"/>
    <lineage>
        <taxon>Bacteria</taxon>
        <taxon>Bacillati</taxon>
        <taxon>Actinomycetota</taxon>
        <taxon>Actinomycetes</taxon>
        <taxon>Micromonosporales</taxon>
        <taxon>Micromonosporaceae</taxon>
        <taxon>Pseudosporangium</taxon>
    </lineage>
</organism>
<dbReference type="SUPFAM" id="SSF51735">
    <property type="entry name" value="NAD(P)-binding Rossmann-fold domains"/>
    <property type="match status" value="1"/>
</dbReference>
<accession>A0A2T0RXN6</accession>
<dbReference type="EMBL" id="PVZG01000012">
    <property type="protein sequence ID" value="PRY25803.1"/>
    <property type="molecule type" value="Genomic_DNA"/>
</dbReference>
<protein>
    <submittedName>
        <fullName evidence="3">NADP-dependent 3-hydroxy acid dehydrogenase YdfG</fullName>
    </submittedName>
</protein>
<dbReference type="CDD" id="cd05233">
    <property type="entry name" value="SDR_c"/>
    <property type="match status" value="1"/>
</dbReference>
<keyword evidence="4" id="KW-1185">Reference proteome</keyword>
<dbReference type="PANTHER" id="PTHR44196:SF1">
    <property type="entry name" value="DEHYDROGENASE_REDUCTASE SDR FAMILY MEMBER 7B"/>
    <property type="match status" value="1"/>
</dbReference>
<comment type="similarity">
    <text evidence="1">Belongs to the short-chain dehydrogenases/reductases (SDR) family.</text>
</comment>
<dbReference type="OrthoDB" id="9793325at2"/>
<evidence type="ECO:0000256" key="1">
    <source>
        <dbReference type="ARBA" id="ARBA00006484"/>
    </source>
</evidence>
<dbReference type="GO" id="GO:0016491">
    <property type="term" value="F:oxidoreductase activity"/>
    <property type="evidence" value="ECO:0007669"/>
    <property type="project" value="UniProtKB-KW"/>
</dbReference>
<dbReference type="InterPro" id="IPR036291">
    <property type="entry name" value="NAD(P)-bd_dom_sf"/>
</dbReference>
<comment type="caution">
    <text evidence="3">The sequence shown here is derived from an EMBL/GenBank/DDBJ whole genome shotgun (WGS) entry which is preliminary data.</text>
</comment>
<dbReference type="AlphaFoldDB" id="A0A2T0RXN6"/>
<keyword evidence="2" id="KW-0560">Oxidoreductase</keyword>
<gene>
    <name evidence="3" type="ORF">CLV70_112169</name>
</gene>
<dbReference type="Proteomes" id="UP000239209">
    <property type="component" value="Unassembled WGS sequence"/>
</dbReference>
<dbReference type="PROSITE" id="PS00061">
    <property type="entry name" value="ADH_SHORT"/>
    <property type="match status" value="1"/>
</dbReference>
<dbReference type="InterPro" id="IPR002347">
    <property type="entry name" value="SDR_fam"/>
</dbReference>
<dbReference type="InterPro" id="IPR020904">
    <property type="entry name" value="Sc_DH/Rdtase_CS"/>
</dbReference>
<reference evidence="3 4" key="1">
    <citation type="submission" date="2018-03" db="EMBL/GenBank/DDBJ databases">
        <title>Genomic Encyclopedia of Archaeal and Bacterial Type Strains, Phase II (KMG-II): from individual species to whole genera.</title>
        <authorList>
            <person name="Goeker M."/>
        </authorList>
    </citation>
    <scope>NUCLEOTIDE SEQUENCE [LARGE SCALE GENOMIC DNA]</scope>
    <source>
        <strain evidence="3 4">DSM 45348</strain>
    </source>
</reference>
<dbReference type="GO" id="GO:0016020">
    <property type="term" value="C:membrane"/>
    <property type="evidence" value="ECO:0007669"/>
    <property type="project" value="TreeGrafter"/>
</dbReference>
<evidence type="ECO:0000313" key="4">
    <source>
        <dbReference type="Proteomes" id="UP000239209"/>
    </source>
</evidence>
<proteinExistence type="inferred from homology"/>
<dbReference type="Gene3D" id="3.40.50.720">
    <property type="entry name" value="NAD(P)-binding Rossmann-like Domain"/>
    <property type="match status" value="1"/>
</dbReference>
<evidence type="ECO:0000313" key="3">
    <source>
        <dbReference type="EMBL" id="PRY25803.1"/>
    </source>
</evidence>